<dbReference type="InterPro" id="IPR026881">
    <property type="entry name" value="WYL_dom"/>
</dbReference>
<evidence type="ECO:0000313" key="4">
    <source>
        <dbReference type="Proteomes" id="UP000805614"/>
    </source>
</evidence>
<feature type="region of interest" description="Disordered" evidence="1">
    <location>
        <begin position="1"/>
        <end position="28"/>
    </location>
</feature>
<protein>
    <submittedName>
        <fullName evidence="3">WYL domain-containing protein</fullName>
    </submittedName>
</protein>
<gene>
    <name evidence="3" type="ORF">HKK74_01695</name>
</gene>
<feature type="domain" description="WYL" evidence="2">
    <location>
        <begin position="114"/>
        <end position="177"/>
    </location>
</feature>
<dbReference type="PROSITE" id="PS52050">
    <property type="entry name" value="WYL"/>
    <property type="match status" value="1"/>
</dbReference>
<reference evidence="3 4" key="1">
    <citation type="submission" date="2020-06" db="EMBL/GenBank/DDBJ databases">
        <title>Actinomadura xiongansis sp. nov., isolated from soil of Baiyangdian.</title>
        <authorList>
            <person name="Zhang X."/>
        </authorList>
    </citation>
    <scope>NUCLEOTIDE SEQUENCE [LARGE SCALE GENOMIC DNA]</scope>
    <source>
        <strain evidence="3 4">HBUM206468</strain>
    </source>
</reference>
<dbReference type="PANTHER" id="PTHR34580:SF1">
    <property type="entry name" value="PROTEIN PAFC"/>
    <property type="match status" value="1"/>
</dbReference>
<dbReference type="PANTHER" id="PTHR34580">
    <property type="match status" value="1"/>
</dbReference>
<evidence type="ECO:0000256" key="1">
    <source>
        <dbReference type="SAM" id="MobiDB-lite"/>
    </source>
</evidence>
<dbReference type="Proteomes" id="UP000805614">
    <property type="component" value="Unassembled WGS sequence"/>
</dbReference>
<keyword evidence="4" id="KW-1185">Reference proteome</keyword>
<dbReference type="RefSeq" id="WP_187241137.1">
    <property type="nucleotide sequence ID" value="NZ_BAAAOK010000011.1"/>
</dbReference>
<name>A0ABR7LIF8_9ACTN</name>
<sequence length="200" mass="21129">MANVALHATPTSTTSPTSLPTPTTPNGGPLTAAEIAALALSLAHLGAGPQAAVARQALSRLLDAEPDEHLTDDAIPHGAHDATGGRVGSDEFIAVTLATLTAPLDGETAGRAKVLAAGISERLAVRLHYRDAKGTHSVRHVEPVTCLVHRDHWYLVAWCRLRGGIRAFRFDRVTAVEPTSSPARAHPAERFLPFQRRAAA</sequence>
<organism evidence="3 4">
    <name type="scientific">Actinomadura alba</name>
    <dbReference type="NCBI Taxonomy" id="406431"/>
    <lineage>
        <taxon>Bacteria</taxon>
        <taxon>Bacillati</taxon>
        <taxon>Actinomycetota</taxon>
        <taxon>Actinomycetes</taxon>
        <taxon>Streptosporangiales</taxon>
        <taxon>Thermomonosporaceae</taxon>
        <taxon>Actinomadura</taxon>
    </lineage>
</organism>
<proteinExistence type="predicted"/>
<dbReference type="Pfam" id="PF13280">
    <property type="entry name" value="WYL"/>
    <property type="match status" value="1"/>
</dbReference>
<feature type="compositionally biased region" description="Low complexity" evidence="1">
    <location>
        <begin position="9"/>
        <end position="28"/>
    </location>
</feature>
<evidence type="ECO:0000259" key="2">
    <source>
        <dbReference type="Pfam" id="PF13280"/>
    </source>
</evidence>
<comment type="caution">
    <text evidence="3">The sequence shown here is derived from an EMBL/GenBank/DDBJ whole genome shotgun (WGS) entry which is preliminary data.</text>
</comment>
<dbReference type="InterPro" id="IPR051534">
    <property type="entry name" value="CBASS_pafABC_assoc_protein"/>
</dbReference>
<accession>A0ABR7LIF8</accession>
<dbReference type="EMBL" id="JABVEC010000001">
    <property type="protein sequence ID" value="MBC6464218.1"/>
    <property type="molecule type" value="Genomic_DNA"/>
</dbReference>
<evidence type="ECO:0000313" key="3">
    <source>
        <dbReference type="EMBL" id="MBC6464218.1"/>
    </source>
</evidence>